<reference evidence="2 3" key="1">
    <citation type="submission" date="2015-09" db="EMBL/GenBank/DDBJ databases">
        <title>Atta colombica WGS genome.</title>
        <authorList>
            <person name="Nygaard S."/>
            <person name="Hu H."/>
            <person name="Boomsma J."/>
            <person name="Zhang G."/>
        </authorList>
    </citation>
    <scope>NUCLEOTIDE SEQUENCE [LARGE SCALE GENOMIC DNA]</scope>
    <source>
        <strain evidence="2">Treedump-2</strain>
        <tissue evidence="2">Whole body</tissue>
    </source>
</reference>
<protein>
    <submittedName>
        <fullName evidence="2">Uncharacterized protein</fullName>
    </submittedName>
</protein>
<organism evidence="2 3">
    <name type="scientific">Atta colombica</name>
    <dbReference type="NCBI Taxonomy" id="520822"/>
    <lineage>
        <taxon>Eukaryota</taxon>
        <taxon>Metazoa</taxon>
        <taxon>Ecdysozoa</taxon>
        <taxon>Arthropoda</taxon>
        <taxon>Hexapoda</taxon>
        <taxon>Insecta</taxon>
        <taxon>Pterygota</taxon>
        <taxon>Neoptera</taxon>
        <taxon>Endopterygota</taxon>
        <taxon>Hymenoptera</taxon>
        <taxon>Apocrita</taxon>
        <taxon>Aculeata</taxon>
        <taxon>Formicoidea</taxon>
        <taxon>Formicidae</taxon>
        <taxon>Myrmicinae</taxon>
        <taxon>Atta</taxon>
    </lineage>
</organism>
<feature type="compositionally biased region" description="Basic and acidic residues" evidence="1">
    <location>
        <begin position="55"/>
        <end position="65"/>
    </location>
</feature>
<sequence>MEDEEKSKTKETQRMEEMSVAYTRSTSYRRRSIKGGNQKGRTSDRGARRTTATVSHEREQGDERRRRLKRTGRKRSVSSLREVKIVANAIQIARWTHGHGSEIEDDLVVQEDSLIQTILEETAFRVWQNELFVRKFLQSLEGNKL</sequence>
<dbReference type="Proteomes" id="UP000078540">
    <property type="component" value="Unassembled WGS sequence"/>
</dbReference>
<proteinExistence type="predicted"/>
<dbReference type="AlphaFoldDB" id="A0A195BHV5"/>
<gene>
    <name evidence="2" type="ORF">ALC53_05224</name>
</gene>
<feature type="compositionally biased region" description="Basic residues" evidence="1">
    <location>
        <begin position="66"/>
        <end position="76"/>
    </location>
</feature>
<feature type="compositionally biased region" description="Basic and acidic residues" evidence="1">
    <location>
        <begin position="1"/>
        <end position="17"/>
    </location>
</feature>
<accession>A0A195BHV5</accession>
<evidence type="ECO:0000256" key="1">
    <source>
        <dbReference type="SAM" id="MobiDB-lite"/>
    </source>
</evidence>
<keyword evidence="3" id="KW-1185">Reference proteome</keyword>
<name>A0A195BHV5_9HYME</name>
<evidence type="ECO:0000313" key="3">
    <source>
        <dbReference type="Proteomes" id="UP000078540"/>
    </source>
</evidence>
<evidence type="ECO:0000313" key="2">
    <source>
        <dbReference type="EMBL" id="KYM84438.1"/>
    </source>
</evidence>
<dbReference type="EMBL" id="KQ976464">
    <property type="protein sequence ID" value="KYM84438.1"/>
    <property type="molecule type" value="Genomic_DNA"/>
</dbReference>
<feature type="region of interest" description="Disordered" evidence="1">
    <location>
        <begin position="1"/>
        <end position="77"/>
    </location>
</feature>